<dbReference type="AlphaFoldDB" id="A0A848HBZ2"/>
<dbReference type="Gene3D" id="3.40.50.10320">
    <property type="entry name" value="LmbE-like"/>
    <property type="match status" value="1"/>
</dbReference>
<organism evidence="1 2">
    <name type="scientific">Ramlibacter agri</name>
    <dbReference type="NCBI Taxonomy" id="2728837"/>
    <lineage>
        <taxon>Bacteria</taxon>
        <taxon>Pseudomonadati</taxon>
        <taxon>Pseudomonadota</taxon>
        <taxon>Betaproteobacteria</taxon>
        <taxon>Burkholderiales</taxon>
        <taxon>Comamonadaceae</taxon>
        <taxon>Ramlibacter</taxon>
    </lineage>
</organism>
<comment type="caution">
    <text evidence="1">The sequence shown here is derived from an EMBL/GenBank/DDBJ whole genome shotgun (WGS) entry which is preliminary data.</text>
</comment>
<dbReference type="InterPro" id="IPR003737">
    <property type="entry name" value="GlcNAc_PI_deacetylase-related"/>
</dbReference>
<evidence type="ECO:0000313" key="1">
    <source>
        <dbReference type="EMBL" id="NML47009.1"/>
    </source>
</evidence>
<proteinExistence type="predicted"/>
<dbReference type="Proteomes" id="UP000541185">
    <property type="component" value="Unassembled WGS sequence"/>
</dbReference>
<gene>
    <name evidence="1" type="ORF">HHL11_24910</name>
</gene>
<dbReference type="EMBL" id="JABBFX010000003">
    <property type="protein sequence ID" value="NML47009.1"/>
    <property type="molecule type" value="Genomic_DNA"/>
</dbReference>
<name>A0A848HBZ2_9BURK</name>
<dbReference type="InterPro" id="IPR024078">
    <property type="entry name" value="LmbE-like_dom_sf"/>
</dbReference>
<accession>A0A848HBZ2</accession>
<keyword evidence="2" id="KW-1185">Reference proteome</keyword>
<evidence type="ECO:0000313" key="2">
    <source>
        <dbReference type="Proteomes" id="UP000541185"/>
    </source>
</evidence>
<reference evidence="1 2" key="1">
    <citation type="submission" date="2020-04" db="EMBL/GenBank/DDBJ databases">
        <title>Ramlibacter sp. G-1-2-2 isolated from soil.</title>
        <authorList>
            <person name="Dahal R.H."/>
        </authorList>
    </citation>
    <scope>NUCLEOTIDE SEQUENCE [LARGE SCALE GENOMIC DNA]</scope>
    <source>
        <strain evidence="1 2">G-1-2-2</strain>
    </source>
</reference>
<dbReference type="SUPFAM" id="SSF102588">
    <property type="entry name" value="LmbE-like"/>
    <property type="match status" value="1"/>
</dbReference>
<protein>
    <submittedName>
        <fullName evidence="1">PIG-L family deacetylase</fullName>
    </submittedName>
</protein>
<dbReference type="Pfam" id="PF02585">
    <property type="entry name" value="PIG-L"/>
    <property type="match status" value="1"/>
</dbReference>
<sequence>MGAGPRSLRELHLPRPLQVAVIAPHPDDFDAIGATLRHLHMQGHAIEVAVMTNGANGVDGEASTEEKTALREEEQRASCAFFGLPPGRLHFLRLWEQADEDELAGLRAWMAGRRPDLLFLPHGNDSNRTHRRTFEAVRAVAAEQGLNAWACLNQDAKTADMRVDLFCGFDQEEADWKACLLRCHRSQQERNLRTRGTGFDERVLQVNRGAAQALGSALPYAEVFELLRLGPAQEPARAASHTAS</sequence>